<organism evidence="7 8">
    <name type="scientific">Dyella psychrodurans</name>
    <dbReference type="NCBI Taxonomy" id="1927960"/>
    <lineage>
        <taxon>Bacteria</taxon>
        <taxon>Pseudomonadati</taxon>
        <taxon>Pseudomonadota</taxon>
        <taxon>Gammaproteobacteria</taxon>
        <taxon>Lysobacterales</taxon>
        <taxon>Rhodanobacteraceae</taxon>
        <taxon>Dyella</taxon>
    </lineage>
</organism>
<keyword evidence="3 6" id="KW-0812">Transmembrane</keyword>
<comment type="subcellular location">
    <subcellularLocation>
        <location evidence="1">Membrane</location>
        <topology evidence="1">Multi-pass membrane protein</topology>
    </subcellularLocation>
</comment>
<keyword evidence="8" id="KW-1185">Reference proteome</keyword>
<evidence type="ECO:0000256" key="2">
    <source>
        <dbReference type="ARBA" id="ARBA00009694"/>
    </source>
</evidence>
<dbReference type="EMBL" id="QRBF01000001">
    <property type="protein sequence ID" value="RDS86746.1"/>
    <property type="molecule type" value="Genomic_DNA"/>
</dbReference>
<dbReference type="GO" id="GO:0005886">
    <property type="term" value="C:plasma membrane"/>
    <property type="evidence" value="ECO:0007669"/>
    <property type="project" value="TreeGrafter"/>
</dbReference>
<comment type="similarity">
    <text evidence="2">Belongs to the UPF0382 family.</text>
</comment>
<evidence type="ECO:0000313" key="7">
    <source>
        <dbReference type="EMBL" id="RDS86746.1"/>
    </source>
</evidence>
<feature type="transmembrane region" description="Helical" evidence="6">
    <location>
        <begin position="59"/>
        <end position="74"/>
    </location>
</feature>
<proteinExistence type="inferred from homology"/>
<name>A0A370XE96_9GAMM</name>
<dbReference type="PANTHER" id="PTHR43461">
    <property type="entry name" value="TRANSMEMBRANE PROTEIN 256"/>
    <property type="match status" value="1"/>
</dbReference>
<evidence type="ECO:0000256" key="1">
    <source>
        <dbReference type="ARBA" id="ARBA00004141"/>
    </source>
</evidence>
<gene>
    <name evidence="7" type="ORF">DWU99_05830</name>
</gene>
<dbReference type="PANTHER" id="PTHR43461:SF1">
    <property type="entry name" value="TRANSMEMBRANE PROTEIN 256"/>
    <property type="match status" value="1"/>
</dbReference>
<dbReference type="AlphaFoldDB" id="A0A370XE96"/>
<dbReference type="InterPro" id="IPR006696">
    <property type="entry name" value="DUF423"/>
</dbReference>
<evidence type="ECO:0000313" key="8">
    <source>
        <dbReference type="Proteomes" id="UP000255334"/>
    </source>
</evidence>
<sequence>MVFSGEGRVFVRQLVRHRDGLLAGLAGASAVLLGAFGAHGLRGTLDAAHYELWHTAVEYHFWHALALGLAVLCGRQKAARIASLAFGLGIVLFSGSLYALALGGYRTIGLATPFGGVAFIVGWIALGLALHAKSQSIQ</sequence>
<dbReference type="Pfam" id="PF04241">
    <property type="entry name" value="DUF423"/>
    <property type="match status" value="1"/>
</dbReference>
<dbReference type="OrthoDB" id="9802121at2"/>
<protein>
    <submittedName>
        <fullName evidence="7">DUF423 domain-containing protein</fullName>
    </submittedName>
</protein>
<evidence type="ECO:0000256" key="4">
    <source>
        <dbReference type="ARBA" id="ARBA00022989"/>
    </source>
</evidence>
<dbReference type="Proteomes" id="UP000255334">
    <property type="component" value="Unassembled WGS sequence"/>
</dbReference>
<evidence type="ECO:0000256" key="6">
    <source>
        <dbReference type="SAM" id="Phobius"/>
    </source>
</evidence>
<keyword evidence="5 6" id="KW-0472">Membrane</keyword>
<comment type="caution">
    <text evidence="7">The sequence shown here is derived from an EMBL/GenBank/DDBJ whole genome shotgun (WGS) entry which is preliminary data.</text>
</comment>
<keyword evidence="4 6" id="KW-1133">Transmembrane helix</keyword>
<evidence type="ECO:0000256" key="5">
    <source>
        <dbReference type="ARBA" id="ARBA00023136"/>
    </source>
</evidence>
<evidence type="ECO:0000256" key="3">
    <source>
        <dbReference type="ARBA" id="ARBA00022692"/>
    </source>
</evidence>
<feature type="transmembrane region" description="Helical" evidence="6">
    <location>
        <begin position="107"/>
        <end position="130"/>
    </location>
</feature>
<accession>A0A370XE96</accession>
<reference evidence="7 8" key="1">
    <citation type="submission" date="2018-07" db="EMBL/GenBank/DDBJ databases">
        <title>Dyella monticola sp. nov. and Dyella psychrodurans sp. nov. isolated from monsoon evergreen broad-leaved forest soil of Dinghu Mountain, China.</title>
        <authorList>
            <person name="Gao Z."/>
            <person name="Qiu L."/>
        </authorList>
    </citation>
    <scope>NUCLEOTIDE SEQUENCE [LARGE SCALE GENOMIC DNA]</scope>
    <source>
        <strain evidence="7 8">4MSK11</strain>
    </source>
</reference>
<feature type="transmembrane region" description="Helical" evidence="6">
    <location>
        <begin position="81"/>
        <end position="101"/>
    </location>
</feature>
<feature type="transmembrane region" description="Helical" evidence="6">
    <location>
        <begin position="21"/>
        <end position="39"/>
    </location>
</feature>